<keyword evidence="7" id="KW-0539">Nucleus</keyword>
<dbReference type="SMART" id="SM00355">
    <property type="entry name" value="ZnF_C2H2"/>
    <property type="match status" value="6"/>
</dbReference>
<gene>
    <name evidence="11" type="ORF">CLODIP_2_CD04631</name>
</gene>
<evidence type="ECO:0000256" key="1">
    <source>
        <dbReference type="ARBA" id="ARBA00004123"/>
    </source>
</evidence>
<dbReference type="EMBL" id="CADEPI010000061">
    <property type="protein sequence ID" value="CAB3371446.1"/>
    <property type="molecule type" value="Genomic_DNA"/>
</dbReference>
<dbReference type="PROSITE" id="PS00028">
    <property type="entry name" value="ZINC_FINGER_C2H2_1"/>
    <property type="match status" value="6"/>
</dbReference>
<feature type="domain" description="C2H2-type" evidence="10">
    <location>
        <begin position="325"/>
        <end position="352"/>
    </location>
</feature>
<dbReference type="PROSITE" id="PS50157">
    <property type="entry name" value="ZINC_FINGER_C2H2_2"/>
    <property type="match status" value="6"/>
</dbReference>
<evidence type="ECO:0000256" key="7">
    <source>
        <dbReference type="ARBA" id="ARBA00023242"/>
    </source>
</evidence>
<feature type="domain" description="C2H2-type" evidence="10">
    <location>
        <begin position="241"/>
        <end position="268"/>
    </location>
</feature>
<comment type="subcellular location">
    <subcellularLocation>
        <location evidence="1">Nucleus</location>
    </subcellularLocation>
</comment>
<dbReference type="PANTHER" id="PTHR14003:SF19">
    <property type="entry name" value="YY2 TRANSCRIPTION FACTOR"/>
    <property type="match status" value="1"/>
</dbReference>
<dbReference type="GO" id="GO:0005667">
    <property type="term" value="C:transcription regulator complex"/>
    <property type="evidence" value="ECO:0007669"/>
    <property type="project" value="TreeGrafter"/>
</dbReference>
<feature type="domain" description="C2H2-type" evidence="10">
    <location>
        <begin position="353"/>
        <end position="380"/>
    </location>
</feature>
<dbReference type="GO" id="GO:0000785">
    <property type="term" value="C:chromatin"/>
    <property type="evidence" value="ECO:0007669"/>
    <property type="project" value="TreeGrafter"/>
</dbReference>
<dbReference type="GO" id="GO:0000978">
    <property type="term" value="F:RNA polymerase II cis-regulatory region sequence-specific DNA binding"/>
    <property type="evidence" value="ECO:0007669"/>
    <property type="project" value="TreeGrafter"/>
</dbReference>
<dbReference type="GO" id="GO:0000981">
    <property type="term" value="F:DNA-binding transcription factor activity, RNA polymerase II-specific"/>
    <property type="evidence" value="ECO:0007669"/>
    <property type="project" value="TreeGrafter"/>
</dbReference>
<evidence type="ECO:0000256" key="5">
    <source>
        <dbReference type="ARBA" id="ARBA00022833"/>
    </source>
</evidence>
<keyword evidence="12" id="KW-1185">Reference proteome</keyword>
<feature type="region of interest" description="Disordered" evidence="9">
    <location>
        <begin position="94"/>
        <end position="114"/>
    </location>
</feature>
<dbReference type="Gene3D" id="3.30.160.60">
    <property type="entry name" value="Classic Zinc Finger"/>
    <property type="match status" value="5"/>
</dbReference>
<keyword evidence="4 8" id="KW-0863">Zinc-finger</keyword>
<dbReference type="AlphaFoldDB" id="A0A8S1CP20"/>
<feature type="domain" description="C2H2-type" evidence="10">
    <location>
        <begin position="269"/>
        <end position="296"/>
    </location>
</feature>
<keyword evidence="3" id="KW-0677">Repeat</keyword>
<organism evidence="11 12">
    <name type="scientific">Cloeon dipterum</name>
    <dbReference type="NCBI Taxonomy" id="197152"/>
    <lineage>
        <taxon>Eukaryota</taxon>
        <taxon>Metazoa</taxon>
        <taxon>Ecdysozoa</taxon>
        <taxon>Arthropoda</taxon>
        <taxon>Hexapoda</taxon>
        <taxon>Insecta</taxon>
        <taxon>Pterygota</taxon>
        <taxon>Palaeoptera</taxon>
        <taxon>Ephemeroptera</taxon>
        <taxon>Pisciforma</taxon>
        <taxon>Baetidae</taxon>
        <taxon>Cloeon</taxon>
    </lineage>
</organism>
<evidence type="ECO:0000256" key="8">
    <source>
        <dbReference type="PROSITE-ProRule" id="PRU00042"/>
    </source>
</evidence>
<dbReference type="Proteomes" id="UP000494165">
    <property type="component" value="Unassembled WGS sequence"/>
</dbReference>
<evidence type="ECO:0000313" key="12">
    <source>
        <dbReference type="Proteomes" id="UP000494165"/>
    </source>
</evidence>
<dbReference type="GO" id="GO:0031519">
    <property type="term" value="C:PcG protein complex"/>
    <property type="evidence" value="ECO:0007669"/>
    <property type="project" value="TreeGrafter"/>
</dbReference>
<dbReference type="GO" id="GO:0008270">
    <property type="term" value="F:zinc ion binding"/>
    <property type="evidence" value="ECO:0007669"/>
    <property type="project" value="UniProtKB-KW"/>
</dbReference>
<protein>
    <recommendedName>
        <fullName evidence="10">C2H2-type domain-containing protein</fullName>
    </recommendedName>
</protein>
<comment type="caution">
    <text evidence="11">The sequence shown here is derived from an EMBL/GenBank/DDBJ whole genome shotgun (WGS) entry which is preliminary data.</text>
</comment>
<sequence>MAQQKRGTKMSLNFPSYTANFGGHHQPHQHVIKTSQQAEYSANAPSMLTEMTSKYTVEDPAEMGDSKYLTGELSHAVYLEGTGSQNRQYSMISEEDEQNKNQMRQADTRAANSGNNSVNWQGLVSHPGMADYLARLPINLHHFLKLSTDGNGTRDGGQPPTSQTTTVKKKTLKGVQGKTQVKQQQQQQFRPKPAKAKNLEIRLTTALDGSTLFCCPECHMAYPEKESLERHIQTHKLDRKFVCDICGAGLKRKDHLTRHKQSHNADRPYVCTICMKAFKRKEHLNLHFIMHSGEKTHICPECGKGFYCKDHLDRHKQGHNPDRPYVCNICMKGFKRNEHLARHSIIHSGEKSQVCQECGKAFYRKDHLRKHLRSHVAKRIKTEQSPPPSTNQPTVASLAAMVSMGTTLQNVNLDGATLSLLSAPV</sequence>
<accession>A0A8S1CP20</accession>
<dbReference type="InterPro" id="IPR036236">
    <property type="entry name" value="Znf_C2H2_sf"/>
</dbReference>
<feature type="domain" description="C2H2-type" evidence="10">
    <location>
        <begin position="213"/>
        <end position="240"/>
    </location>
</feature>
<dbReference type="Pfam" id="PF00096">
    <property type="entry name" value="zf-C2H2"/>
    <property type="match status" value="5"/>
</dbReference>
<evidence type="ECO:0000313" key="11">
    <source>
        <dbReference type="EMBL" id="CAB3371446.1"/>
    </source>
</evidence>
<evidence type="ECO:0000256" key="2">
    <source>
        <dbReference type="ARBA" id="ARBA00022723"/>
    </source>
</evidence>
<feature type="region of interest" description="Disordered" evidence="9">
    <location>
        <begin position="149"/>
        <end position="194"/>
    </location>
</feature>
<keyword evidence="2" id="KW-0479">Metal-binding</keyword>
<feature type="domain" description="C2H2-type" evidence="10">
    <location>
        <begin position="297"/>
        <end position="324"/>
    </location>
</feature>
<evidence type="ECO:0000256" key="3">
    <source>
        <dbReference type="ARBA" id="ARBA00022737"/>
    </source>
</evidence>
<reference evidence="11 12" key="1">
    <citation type="submission" date="2020-04" db="EMBL/GenBank/DDBJ databases">
        <authorList>
            <person name="Alioto T."/>
            <person name="Alioto T."/>
            <person name="Gomez Garrido J."/>
        </authorList>
    </citation>
    <scope>NUCLEOTIDE SEQUENCE [LARGE SCALE GENOMIC DNA]</scope>
</reference>
<feature type="compositionally biased region" description="Low complexity" evidence="9">
    <location>
        <begin position="173"/>
        <end position="188"/>
    </location>
</feature>
<dbReference type="InterPro" id="IPR013087">
    <property type="entry name" value="Znf_C2H2_type"/>
</dbReference>
<evidence type="ECO:0000256" key="4">
    <source>
        <dbReference type="ARBA" id="ARBA00022771"/>
    </source>
</evidence>
<dbReference type="FunFam" id="3.30.160.60:FF:000045">
    <property type="entry name" value="ZFP69 zinc finger protein B"/>
    <property type="match status" value="1"/>
</dbReference>
<dbReference type="SUPFAM" id="SSF57667">
    <property type="entry name" value="beta-beta-alpha zinc fingers"/>
    <property type="match status" value="3"/>
</dbReference>
<evidence type="ECO:0000256" key="6">
    <source>
        <dbReference type="ARBA" id="ARBA00023125"/>
    </source>
</evidence>
<proteinExistence type="predicted"/>
<feature type="compositionally biased region" description="Polar residues" evidence="9">
    <location>
        <begin position="100"/>
        <end position="114"/>
    </location>
</feature>
<evidence type="ECO:0000256" key="9">
    <source>
        <dbReference type="SAM" id="MobiDB-lite"/>
    </source>
</evidence>
<keyword evidence="6" id="KW-0238">DNA-binding</keyword>
<name>A0A8S1CP20_9INSE</name>
<dbReference type="PANTHER" id="PTHR14003">
    <property type="entry name" value="TRANSCRIPTIONAL REPRESSOR PROTEIN YY"/>
    <property type="match status" value="1"/>
</dbReference>
<dbReference type="OrthoDB" id="10072647at2759"/>
<evidence type="ECO:0000259" key="10">
    <source>
        <dbReference type="PROSITE" id="PS50157"/>
    </source>
</evidence>
<dbReference type="FunFam" id="3.30.160.60:FF:000100">
    <property type="entry name" value="Zinc finger 45-like"/>
    <property type="match status" value="1"/>
</dbReference>
<keyword evidence="5" id="KW-0862">Zinc</keyword>
<dbReference type="FunFam" id="3.30.160.60:FF:000303">
    <property type="entry name" value="Zinc finger protein 41"/>
    <property type="match status" value="2"/>
</dbReference>